<feature type="domain" description="ABC3 transporter permease C-terminal" evidence="8">
    <location>
        <begin position="665"/>
        <end position="775"/>
    </location>
</feature>
<dbReference type="InterPro" id="IPR003838">
    <property type="entry name" value="ABC3_permease_C"/>
</dbReference>
<evidence type="ECO:0000259" key="8">
    <source>
        <dbReference type="Pfam" id="PF02687"/>
    </source>
</evidence>
<gene>
    <name evidence="9" type="ORF">DFR31_0404</name>
</gene>
<dbReference type="EMBL" id="RCDA01000001">
    <property type="protein sequence ID" value="RLK50503.1"/>
    <property type="molecule type" value="Genomic_DNA"/>
</dbReference>
<evidence type="ECO:0000256" key="3">
    <source>
        <dbReference type="ARBA" id="ARBA00022475"/>
    </source>
</evidence>
<name>A0A498C5F3_9GAMM</name>
<evidence type="ECO:0000256" key="6">
    <source>
        <dbReference type="ARBA" id="ARBA00023136"/>
    </source>
</evidence>
<keyword evidence="4 7" id="KW-0812">Transmembrane</keyword>
<accession>A0A498C5F3</accession>
<dbReference type="GO" id="GO:0098797">
    <property type="term" value="C:plasma membrane protein complex"/>
    <property type="evidence" value="ECO:0007669"/>
    <property type="project" value="TreeGrafter"/>
</dbReference>
<evidence type="ECO:0000313" key="10">
    <source>
        <dbReference type="Proteomes" id="UP000275461"/>
    </source>
</evidence>
<comment type="similarity">
    <text evidence="2">Belongs to the ABC-4 integral membrane protein family. LolC/E subfamily.</text>
</comment>
<sequence>MRLPALYRMLLREFWQMRGQAAAIAVVIAGGVATLIMSLAIIDTLQQTRDDFYRDYRFGHVFASLERAPESVLARLQDLPGVQLAESRVVAAAHLELQDFPDPVAGRLQSLPDGRNSELNRLFLRTGRLPEAGRDREVVVSEAFAEAHGLVPGDRLVAVIHGRRQALEVVGVALSPEHIYQIQPGTMLPDYERYGVLWMNREALAAARDMEGAFNDVSLRLERKAREGDVIQAVDSILDRYGGRGAIGRGDQLSNRYLEEELGGLETLATLFPAIFLGVAAFLLNVVVGRLINTQRGQIGVLKAFGRSNLEVGGHYVRLVLLIVALGLVLGTGVGVWLGRGMAALYAEFFRFPYLSFHLGPRAFAIAALVTVGSALLAVALAVRRAVRLPPAVAMQPEPPPVFRATVVERLGLQRWFSQPVRMILRSLERRPVRALLGITGVAFACAILMVGRFQDAAIHHMAGVQFGLVERDDITVTFTEPTSYKAVHELQALPGVVRVEPWRSASVELRSGHQRWRLAVQGEVPGGELRRLLDENLREQPMPEHGLLLTDWLAQELGIRPGDTVELRFLEGHRETREIEVGGLIREIMGVSSYLPLETVNRLLGEGRAISGARLQLEPGYREAVVAALRERPRVAGISERDAAIDSFYENLAETVLMFTFITTLLAGSIAFGVIYNGARISLAERARELASLRVLGFSRAEVARILLGEQAVLILAGLGPGFLLGWLLYGWVARGVESDLYRVPVILTPAGMAFAALVVVIAALLSAGVVRRRLDRLDLVEVLKTRE</sequence>
<evidence type="ECO:0000256" key="7">
    <source>
        <dbReference type="SAM" id="Phobius"/>
    </source>
</evidence>
<keyword evidence="5 7" id="KW-1133">Transmembrane helix</keyword>
<dbReference type="RefSeq" id="WP_211328219.1">
    <property type="nucleotide sequence ID" value="NZ_RCDA01000001.1"/>
</dbReference>
<evidence type="ECO:0000256" key="1">
    <source>
        <dbReference type="ARBA" id="ARBA00004651"/>
    </source>
</evidence>
<reference evidence="9 10" key="1">
    <citation type="submission" date="2018-10" db="EMBL/GenBank/DDBJ databases">
        <title>Genomic Encyclopedia of Type Strains, Phase IV (KMG-IV): sequencing the most valuable type-strain genomes for metagenomic binning, comparative biology and taxonomic classification.</title>
        <authorList>
            <person name="Goeker M."/>
        </authorList>
    </citation>
    <scope>NUCLEOTIDE SEQUENCE [LARGE SCALE GENOMIC DNA]</scope>
    <source>
        <strain evidence="9 10">DSM 12769</strain>
    </source>
</reference>
<dbReference type="GO" id="GO:0044874">
    <property type="term" value="P:lipoprotein localization to outer membrane"/>
    <property type="evidence" value="ECO:0007669"/>
    <property type="project" value="TreeGrafter"/>
</dbReference>
<evidence type="ECO:0000256" key="2">
    <source>
        <dbReference type="ARBA" id="ARBA00005236"/>
    </source>
</evidence>
<dbReference type="AlphaFoldDB" id="A0A498C5F3"/>
<keyword evidence="3" id="KW-1003">Cell membrane</keyword>
<feature type="transmembrane region" description="Helical" evidence="7">
    <location>
        <begin position="359"/>
        <end position="383"/>
    </location>
</feature>
<feature type="transmembrane region" description="Helical" evidence="7">
    <location>
        <begin position="316"/>
        <end position="339"/>
    </location>
</feature>
<feature type="transmembrane region" description="Helical" evidence="7">
    <location>
        <begin position="657"/>
        <end position="680"/>
    </location>
</feature>
<feature type="transmembrane region" description="Helical" evidence="7">
    <location>
        <begin position="754"/>
        <end position="772"/>
    </location>
</feature>
<dbReference type="InterPro" id="IPR051447">
    <property type="entry name" value="Lipoprotein-release_system"/>
</dbReference>
<dbReference type="PANTHER" id="PTHR30489:SF0">
    <property type="entry name" value="LIPOPROTEIN-RELEASING SYSTEM TRANSMEMBRANE PROTEIN LOLE"/>
    <property type="match status" value="1"/>
</dbReference>
<dbReference type="Proteomes" id="UP000275461">
    <property type="component" value="Unassembled WGS sequence"/>
</dbReference>
<dbReference type="PANTHER" id="PTHR30489">
    <property type="entry name" value="LIPOPROTEIN-RELEASING SYSTEM TRANSMEMBRANE PROTEIN LOLE"/>
    <property type="match status" value="1"/>
</dbReference>
<keyword evidence="10" id="KW-1185">Reference proteome</keyword>
<feature type="transmembrane region" description="Helical" evidence="7">
    <location>
        <begin position="268"/>
        <end position="288"/>
    </location>
</feature>
<comment type="caution">
    <text evidence="9">The sequence shown here is derived from an EMBL/GenBank/DDBJ whole genome shotgun (WGS) entry which is preliminary data.</text>
</comment>
<evidence type="ECO:0000313" key="9">
    <source>
        <dbReference type="EMBL" id="RLK50503.1"/>
    </source>
</evidence>
<feature type="transmembrane region" description="Helical" evidence="7">
    <location>
        <begin position="21"/>
        <end position="42"/>
    </location>
</feature>
<feature type="transmembrane region" description="Helical" evidence="7">
    <location>
        <begin position="433"/>
        <end position="452"/>
    </location>
</feature>
<dbReference type="Pfam" id="PF02687">
    <property type="entry name" value="FtsX"/>
    <property type="match status" value="2"/>
</dbReference>
<organism evidence="9 10">
    <name type="scientific">Alkalispirillum mobile</name>
    <dbReference type="NCBI Taxonomy" id="85925"/>
    <lineage>
        <taxon>Bacteria</taxon>
        <taxon>Pseudomonadati</taxon>
        <taxon>Pseudomonadota</taxon>
        <taxon>Gammaproteobacteria</taxon>
        <taxon>Chromatiales</taxon>
        <taxon>Ectothiorhodospiraceae</taxon>
        <taxon>Alkalispirillum</taxon>
    </lineage>
</organism>
<evidence type="ECO:0000256" key="5">
    <source>
        <dbReference type="ARBA" id="ARBA00022989"/>
    </source>
</evidence>
<comment type="subcellular location">
    <subcellularLocation>
        <location evidence="1">Cell membrane</location>
        <topology evidence="1">Multi-pass membrane protein</topology>
    </subcellularLocation>
</comment>
<evidence type="ECO:0000256" key="4">
    <source>
        <dbReference type="ARBA" id="ARBA00022692"/>
    </source>
</evidence>
<keyword evidence="6 7" id="KW-0472">Membrane</keyword>
<protein>
    <submittedName>
        <fullName evidence="9">Putative ABC transport system permease protein</fullName>
    </submittedName>
</protein>
<feature type="domain" description="ABC3 transporter permease C-terminal" evidence="8">
    <location>
        <begin position="271"/>
        <end position="391"/>
    </location>
</feature>
<feature type="transmembrane region" description="Helical" evidence="7">
    <location>
        <begin position="713"/>
        <end position="734"/>
    </location>
</feature>
<proteinExistence type="inferred from homology"/>